<organism evidence="7 8">
    <name type="scientific">Paenibacillus shirakamiensis</name>
    <dbReference type="NCBI Taxonomy" id="1265935"/>
    <lineage>
        <taxon>Bacteria</taxon>
        <taxon>Bacillati</taxon>
        <taxon>Bacillota</taxon>
        <taxon>Bacilli</taxon>
        <taxon>Bacillales</taxon>
        <taxon>Paenibacillaceae</taxon>
        <taxon>Paenibacillus</taxon>
    </lineage>
</organism>
<dbReference type="EMBL" id="JAGGLD010000001">
    <property type="protein sequence ID" value="MBP2000118.1"/>
    <property type="molecule type" value="Genomic_DNA"/>
</dbReference>
<name>A0ABS4JEH7_9BACL</name>
<dbReference type="InterPro" id="IPR032465">
    <property type="entry name" value="ACMSD"/>
</dbReference>
<gene>
    <name evidence="7" type="ORF">J2Z69_001137</name>
</gene>
<feature type="domain" description="Amidohydrolase-related" evidence="6">
    <location>
        <begin position="7"/>
        <end position="313"/>
    </location>
</feature>
<protein>
    <recommendedName>
        <fullName evidence="5">6-methylsalicylate decarboxylase</fullName>
        <ecNumber evidence="5">4.1.1.52</ecNumber>
    </recommendedName>
</protein>
<dbReference type="EC" id="4.1.1.52" evidence="5"/>
<dbReference type="Pfam" id="PF04909">
    <property type="entry name" value="Amidohydro_2"/>
    <property type="match status" value="1"/>
</dbReference>
<dbReference type="PANTHER" id="PTHR21240">
    <property type="entry name" value="2-AMINO-3-CARBOXYLMUCONATE-6-SEMIALDEHYDE DECARBOXYLASE"/>
    <property type="match status" value="1"/>
</dbReference>
<accession>A0ABS4JEH7</accession>
<dbReference type="Proteomes" id="UP001519288">
    <property type="component" value="Unassembled WGS sequence"/>
</dbReference>
<evidence type="ECO:0000256" key="2">
    <source>
        <dbReference type="ARBA" id="ARBA00022833"/>
    </source>
</evidence>
<dbReference type="GO" id="GO:0016787">
    <property type="term" value="F:hydrolase activity"/>
    <property type="evidence" value="ECO:0007669"/>
    <property type="project" value="UniProtKB-KW"/>
</dbReference>
<dbReference type="PANTHER" id="PTHR21240:SF29">
    <property type="entry name" value="AMIDOHYDROLASE-RELATED DOMAIN-CONTAINING PROTEIN"/>
    <property type="match status" value="1"/>
</dbReference>
<evidence type="ECO:0000313" key="7">
    <source>
        <dbReference type="EMBL" id="MBP2000118.1"/>
    </source>
</evidence>
<evidence type="ECO:0000256" key="3">
    <source>
        <dbReference type="ARBA" id="ARBA00023239"/>
    </source>
</evidence>
<comment type="caution">
    <text evidence="7">The sequence shown here is derived from an EMBL/GenBank/DDBJ whole genome shotgun (WGS) entry which is preliminary data.</text>
</comment>
<dbReference type="SUPFAM" id="SSF51556">
    <property type="entry name" value="Metallo-dependent hydrolases"/>
    <property type="match status" value="1"/>
</dbReference>
<dbReference type="InterPro" id="IPR006680">
    <property type="entry name" value="Amidohydro-rel"/>
</dbReference>
<dbReference type="Gene3D" id="3.20.20.140">
    <property type="entry name" value="Metal-dependent hydrolases"/>
    <property type="match status" value="1"/>
</dbReference>
<sequence>MQYSKMDLHAHYLSPGYKKFLKEKFNDMGDGVKTPAYSIETTLEIMNKTKIDYTGLSISSPHINTGEQISTIELAAEVNDYAAEQQQKYPNQIGFFASLPLPYIDASLRTIKHALNVQKAAGFTMPTNSRGIYLGDSRLDPIMALLNEHQAIVALHPNEPGTYDTHVAGQIPVPIIEFFFDTTRTVLNMLQNKVFLRYPNIRFIIPHAGAVLPIVASRVQLAQALNPKLTDEQVDILSVMRSQYFDVAGLVFPQQLPALLDLIDPKKLLYASDTPYTPTPHVIHLAEQLEQTGVLSDAEKHNMFTANAQKLLNRI</sequence>
<dbReference type="InterPro" id="IPR032466">
    <property type="entry name" value="Metal_Hydrolase"/>
</dbReference>
<comment type="catalytic activity">
    <reaction evidence="4">
        <text>6-methylsalicylate + H(+) = 3-methylphenol + CO2</text>
        <dbReference type="Rhea" id="RHEA:23112"/>
        <dbReference type="ChEBI" id="CHEBI:15378"/>
        <dbReference type="ChEBI" id="CHEBI:16526"/>
        <dbReference type="ChEBI" id="CHEBI:17231"/>
        <dbReference type="ChEBI" id="CHEBI:36658"/>
        <dbReference type="EC" id="4.1.1.52"/>
    </reaction>
    <physiologicalReaction direction="left-to-right" evidence="4">
        <dbReference type="Rhea" id="RHEA:23113"/>
    </physiologicalReaction>
</comment>
<proteinExistence type="predicted"/>
<keyword evidence="8" id="KW-1185">Reference proteome</keyword>
<keyword evidence="1" id="KW-0479">Metal-binding</keyword>
<keyword evidence="7" id="KW-0378">Hydrolase</keyword>
<keyword evidence="3" id="KW-0456">Lyase</keyword>
<evidence type="ECO:0000313" key="8">
    <source>
        <dbReference type="Proteomes" id="UP001519288"/>
    </source>
</evidence>
<evidence type="ECO:0000256" key="4">
    <source>
        <dbReference type="ARBA" id="ARBA00036832"/>
    </source>
</evidence>
<evidence type="ECO:0000259" key="6">
    <source>
        <dbReference type="Pfam" id="PF04909"/>
    </source>
</evidence>
<reference evidence="7 8" key="1">
    <citation type="submission" date="2021-03" db="EMBL/GenBank/DDBJ databases">
        <title>Genomic Encyclopedia of Type Strains, Phase IV (KMG-IV): sequencing the most valuable type-strain genomes for metagenomic binning, comparative biology and taxonomic classification.</title>
        <authorList>
            <person name="Goeker M."/>
        </authorList>
    </citation>
    <scope>NUCLEOTIDE SEQUENCE [LARGE SCALE GENOMIC DNA]</scope>
    <source>
        <strain evidence="7 8">DSM 26806</strain>
    </source>
</reference>
<evidence type="ECO:0000256" key="5">
    <source>
        <dbReference type="ARBA" id="ARBA00038889"/>
    </source>
</evidence>
<evidence type="ECO:0000256" key="1">
    <source>
        <dbReference type="ARBA" id="ARBA00022723"/>
    </source>
</evidence>
<keyword evidence="2" id="KW-0862">Zinc</keyword>